<dbReference type="AlphaFoldDB" id="A0AAJ0ASM6"/>
<dbReference type="GeneID" id="85456647"/>
<proteinExistence type="predicted"/>
<evidence type="ECO:0000313" key="2">
    <source>
        <dbReference type="EMBL" id="KAK1688085.1"/>
    </source>
</evidence>
<comment type="caution">
    <text evidence="2">The sequence shown here is derived from an EMBL/GenBank/DDBJ whole genome shotgun (WGS) entry which is preliminary data.</text>
</comment>
<evidence type="ECO:0000313" key="3">
    <source>
        <dbReference type="Proteomes" id="UP001224890"/>
    </source>
</evidence>
<dbReference type="RefSeq" id="XP_060431780.1">
    <property type="nucleotide sequence ID" value="XM_060572121.1"/>
</dbReference>
<sequence length="107" mass="11543">MGCEISDDYTQGHTGTATCAGSLEESSPEFLGAAVHTRRQFWPQGRWRAAEEHPPRGSKSHAAHARMSALAPHSPSHPSEQEGQVRREVHAANEASSLTVAVELCLT</sequence>
<organism evidence="2 3">
    <name type="scientific">Colletotrichum godetiae</name>
    <dbReference type="NCBI Taxonomy" id="1209918"/>
    <lineage>
        <taxon>Eukaryota</taxon>
        <taxon>Fungi</taxon>
        <taxon>Dikarya</taxon>
        <taxon>Ascomycota</taxon>
        <taxon>Pezizomycotina</taxon>
        <taxon>Sordariomycetes</taxon>
        <taxon>Hypocreomycetidae</taxon>
        <taxon>Glomerellales</taxon>
        <taxon>Glomerellaceae</taxon>
        <taxon>Colletotrichum</taxon>
        <taxon>Colletotrichum acutatum species complex</taxon>
    </lineage>
</organism>
<feature type="compositionally biased region" description="Basic and acidic residues" evidence="1">
    <location>
        <begin position="79"/>
        <end position="91"/>
    </location>
</feature>
<keyword evidence="3" id="KW-1185">Reference proteome</keyword>
<protein>
    <submittedName>
        <fullName evidence="2">Uncharacterized protein</fullName>
    </submittedName>
</protein>
<accession>A0AAJ0ASM6</accession>
<dbReference type="EMBL" id="JAHMHR010000013">
    <property type="protein sequence ID" value="KAK1688085.1"/>
    <property type="molecule type" value="Genomic_DNA"/>
</dbReference>
<feature type="region of interest" description="Disordered" evidence="1">
    <location>
        <begin position="45"/>
        <end position="93"/>
    </location>
</feature>
<gene>
    <name evidence="2" type="ORF">BDP55DRAFT_630198</name>
</gene>
<reference evidence="2" key="1">
    <citation type="submission" date="2021-06" db="EMBL/GenBank/DDBJ databases">
        <title>Comparative genomics, transcriptomics and evolutionary studies reveal genomic signatures of adaptation to plant cell wall in hemibiotrophic fungi.</title>
        <authorList>
            <consortium name="DOE Joint Genome Institute"/>
            <person name="Baroncelli R."/>
            <person name="Diaz J.F."/>
            <person name="Benocci T."/>
            <person name="Peng M."/>
            <person name="Battaglia E."/>
            <person name="Haridas S."/>
            <person name="Andreopoulos W."/>
            <person name="Labutti K."/>
            <person name="Pangilinan J."/>
            <person name="Floch G.L."/>
            <person name="Makela M.R."/>
            <person name="Henrissat B."/>
            <person name="Grigoriev I.V."/>
            <person name="Crouch J.A."/>
            <person name="De Vries R.P."/>
            <person name="Sukno S.A."/>
            <person name="Thon M.R."/>
        </authorList>
    </citation>
    <scope>NUCLEOTIDE SEQUENCE</scope>
    <source>
        <strain evidence="2">CBS 193.32</strain>
    </source>
</reference>
<name>A0AAJ0ASM6_9PEZI</name>
<dbReference type="Proteomes" id="UP001224890">
    <property type="component" value="Unassembled WGS sequence"/>
</dbReference>
<evidence type="ECO:0000256" key="1">
    <source>
        <dbReference type="SAM" id="MobiDB-lite"/>
    </source>
</evidence>